<evidence type="ECO:0000313" key="1">
    <source>
        <dbReference type="EMBL" id="GAH52307.1"/>
    </source>
</evidence>
<name>X1G4X9_9ZZZZ</name>
<dbReference type="AlphaFoldDB" id="X1G4X9"/>
<dbReference type="EMBL" id="BARU01022049">
    <property type="protein sequence ID" value="GAH52307.1"/>
    <property type="molecule type" value="Genomic_DNA"/>
</dbReference>
<gene>
    <name evidence="1" type="ORF">S03H2_35981</name>
</gene>
<organism evidence="1">
    <name type="scientific">marine sediment metagenome</name>
    <dbReference type="NCBI Taxonomy" id="412755"/>
    <lineage>
        <taxon>unclassified sequences</taxon>
        <taxon>metagenomes</taxon>
        <taxon>ecological metagenomes</taxon>
    </lineage>
</organism>
<comment type="caution">
    <text evidence="1">The sequence shown here is derived from an EMBL/GenBank/DDBJ whole genome shotgun (WGS) entry which is preliminary data.</text>
</comment>
<accession>X1G4X9</accession>
<reference evidence="1" key="1">
    <citation type="journal article" date="2014" name="Front. Microbiol.">
        <title>High frequency of phylogenetically diverse reductive dehalogenase-homologous genes in deep subseafloor sedimentary metagenomes.</title>
        <authorList>
            <person name="Kawai M."/>
            <person name="Futagami T."/>
            <person name="Toyoda A."/>
            <person name="Takaki Y."/>
            <person name="Nishi S."/>
            <person name="Hori S."/>
            <person name="Arai W."/>
            <person name="Tsubouchi T."/>
            <person name="Morono Y."/>
            <person name="Uchiyama I."/>
            <person name="Ito T."/>
            <person name="Fujiyama A."/>
            <person name="Inagaki F."/>
            <person name="Takami H."/>
        </authorList>
    </citation>
    <scope>NUCLEOTIDE SEQUENCE</scope>
    <source>
        <strain evidence="1">Expedition CK06-06</strain>
    </source>
</reference>
<sequence>EWKIPDHYYGELFQVSMMADDYTHAQFRLVIANKEQWADKYLIAPLTQNFRGNELTETMLVQIQAKTDNVANPFTAYGEIAGKEYQK</sequence>
<proteinExistence type="predicted"/>
<protein>
    <submittedName>
        <fullName evidence="1">Uncharacterized protein</fullName>
    </submittedName>
</protein>
<feature type="non-terminal residue" evidence="1">
    <location>
        <position position="1"/>
    </location>
</feature>